<accession>A0ABQ9X2Z9</accession>
<dbReference type="EC" id="2.7.11.1" evidence="8"/>
<evidence type="ECO:0000259" key="7">
    <source>
        <dbReference type="PROSITE" id="PS50011"/>
    </source>
</evidence>
<feature type="compositionally biased region" description="Low complexity" evidence="6">
    <location>
        <begin position="532"/>
        <end position="547"/>
    </location>
</feature>
<evidence type="ECO:0000256" key="4">
    <source>
        <dbReference type="ARBA" id="ARBA00022777"/>
    </source>
</evidence>
<dbReference type="EMBL" id="JARBJD010000242">
    <property type="protein sequence ID" value="KAK2945978.1"/>
    <property type="molecule type" value="Genomic_DNA"/>
</dbReference>
<evidence type="ECO:0000256" key="1">
    <source>
        <dbReference type="ARBA" id="ARBA00022527"/>
    </source>
</evidence>
<dbReference type="GO" id="GO:0004674">
    <property type="term" value="F:protein serine/threonine kinase activity"/>
    <property type="evidence" value="ECO:0007669"/>
    <property type="project" value="UniProtKB-KW"/>
</dbReference>
<evidence type="ECO:0000313" key="8">
    <source>
        <dbReference type="EMBL" id="KAK2945978.1"/>
    </source>
</evidence>
<dbReference type="PANTHER" id="PTHR24345">
    <property type="entry name" value="SERINE/THREONINE-PROTEIN KINASE PLK"/>
    <property type="match status" value="1"/>
</dbReference>
<keyword evidence="3" id="KW-0547">Nucleotide-binding</keyword>
<keyword evidence="1 8" id="KW-0723">Serine/threonine-protein kinase</keyword>
<dbReference type="PROSITE" id="PS50011">
    <property type="entry name" value="PROTEIN_KINASE_DOM"/>
    <property type="match status" value="1"/>
</dbReference>
<name>A0ABQ9X2Z9_9EUKA</name>
<dbReference type="SUPFAM" id="SSF56112">
    <property type="entry name" value="Protein kinase-like (PK-like)"/>
    <property type="match status" value="1"/>
</dbReference>
<sequence length="588" mass="65023">MAETAVPDVDLLKACGCPHYAFLDGMIRAAKLVDDPRLSRREYGMADNIRKLCQNRRFLTSTHSAMQNPLTKQMAFFMDYADQGDLGKLIKKNQESGIPEEHVRRIIFMGSHGITQLHQHHFIHRDIKPDNLLLAFDPEKQTVRILISDYGLLQKMEDLTSIGTAQQKTICGTPLYMSPEALDEESYTQSTDIWALGCVAYELLEGRHPFRTEEIIALRRKVREPRPPITTKQVSPAFLDFLNQTLSVDQTQRISAIDGRLLAHPWFEGLSESNCELAWMDFLFLKTGGREALHALQLHVSQTQTLPESLQDTTDGRTLETQVRNIAFTHRPSIVHTAIHTPQPLSSPITQTHPPPPLPPPDHQPLSMMGRFDHLVPHPSSQNDHNLQRVYYPPQPEPYWPPDQSNPHHLPLQYLEGYNSHLHQTMLNLSPSDWSQNPPNALQNPSSSQNDNSGQPGSLSNHPDTVTVPTASSTASRDEQIRSSCAATATSTATTSSTASRDEQIRSSCAATATSTATTSSTASRDEQIRSSCAATATSTATTSSTASRDEQIRSSCAATATSTATTSSTASRDEKIRSSCATPFIAE</sequence>
<feature type="domain" description="Protein kinase" evidence="7">
    <location>
        <begin position="1"/>
        <end position="267"/>
    </location>
</feature>
<feature type="compositionally biased region" description="Polar residues" evidence="6">
    <location>
        <begin position="428"/>
        <end position="464"/>
    </location>
</feature>
<evidence type="ECO:0000313" key="9">
    <source>
        <dbReference type="Proteomes" id="UP001281761"/>
    </source>
</evidence>
<dbReference type="PANTHER" id="PTHR24345:SF91">
    <property type="entry name" value="SERINE_THREONINE-PROTEIN KINASE PLK4"/>
    <property type="match status" value="1"/>
</dbReference>
<comment type="caution">
    <text evidence="8">The sequence shown here is derived from an EMBL/GenBank/DDBJ whole genome shotgun (WGS) entry which is preliminary data.</text>
</comment>
<dbReference type="Pfam" id="PF00069">
    <property type="entry name" value="Pkinase"/>
    <property type="match status" value="1"/>
</dbReference>
<dbReference type="InterPro" id="IPR008271">
    <property type="entry name" value="Ser/Thr_kinase_AS"/>
</dbReference>
<dbReference type="Gene3D" id="1.10.510.10">
    <property type="entry name" value="Transferase(Phosphotransferase) domain 1"/>
    <property type="match status" value="1"/>
</dbReference>
<feature type="compositionally biased region" description="Low complexity" evidence="6">
    <location>
        <begin position="483"/>
        <end position="499"/>
    </location>
</feature>
<feature type="compositionally biased region" description="Low complexity" evidence="6">
    <location>
        <begin position="465"/>
        <end position="475"/>
    </location>
</feature>
<proteinExistence type="predicted"/>
<dbReference type="Proteomes" id="UP001281761">
    <property type="component" value="Unassembled WGS sequence"/>
</dbReference>
<dbReference type="InterPro" id="IPR011009">
    <property type="entry name" value="Kinase-like_dom_sf"/>
</dbReference>
<gene>
    <name evidence="8" type="ORF">BLNAU_19122</name>
</gene>
<keyword evidence="9" id="KW-1185">Reference proteome</keyword>
<evidence type="ECO:0000256" key="2">
    <source>
        <dbReference type="ARBA" id="ARBA00022679"/>
    </source>
</evidence>
<feature type="compositionally biased region" description="Pro residues" evidence="6">
    <location>
        <begin position="353"/>
        <end position="363"/>
    </location>
</feature>
<evidence type="ECO:0000256" key="3">
    <source>
        <dbReference type="ARBA" id="ARBA00022741"/>
    </source>
</evidence>
<protein>
    <submittedName>
        <fullName evidence="8">Serine/threonine protein kinase</fullName>
        <ecNumber evidence="8">2.7.11.1</ecNumber>
    </submittedName>
</protein>
<dbReference type="SMART" id="SM00220">
    <property type="entry name" value="S_TKc"/>
    <property type="match status" value="1"/>
</dbReference>
<keyword evidence="5" id="KW-0067">ATP-binding</keyword>
<feature type="region of interest" description="Disordered" evidence="6">
    <location>
        <begin position="532"/>
        <end position="588"/>
    </location>
</feature>
<evidence type="ECO:0000256" key="5">
    <source>
        <dbReference type="ARBA" id="ARBA00022840"/>
    </source>
</evidence>
<feature type="region of interest" description="Disordered" evidence="6">
    <location>
        <begin position="428"/>
        <end position="505"/>
    </location>
</feature>
<dbReference type="InterPro" id="IPR000719">
    <property type="entry name" value="Prot_kinase_dom"/>
</dbReference>
<feature type="compositionally biased region" description="Low complexity" evidence="6">
    <location>
        <begin position="555"/>
        <end position="571"/>
    </location>
</feature>
<evidence type="ECO:0000256" key="6">
    <source>
        <dbReference type="SAM" id="MobiDB-lite"/>
    </source>
</evidence>
<reference evidence="8 9" key="1">
    <citation type="journal article" date="2022" name="bioRxiv">
        <title>Genomics of Preaxostyla Flagellates Illuminates Evolutionary Transitions and the Path Towards Mitochondrial Loss.</title>
        <authorList>
            <person name="Novak L.V.F."/>
            <person name="Treitli S.C."/>
            <person name="Pyrih J."/>
            <person name="Halakuc P."/>
            <person name="Pipaliya S.V."/>
            <person name="Vacek V."/>
            <person name="Brzon O."/>
            <person name="Soukal P."/>
            <person name="Eme L."/>
            <person name="Dacks J.B."/>
            <person name="Karnkowska A."/>
            <person name="Elias M."/>
            <person name="Hampl V."/>
        </authorList>
    </citation>
    <scope>NUCLEOTIDE SEQUENCE [LARGE SCALE GENOMIC DNA]</scope>
    <source>
        <strain evidence="8">NAU3</strain>
        <tissue evidence="8">Gut</tissue>
    </source>
</reference>
<keyword evidence="2 8" id="KW-0808">Transferase</keyword>
<organism evidence="8 9">
    <name type="scientific">Blattamonas nauphoetae</name>
    <dbReference type="NCBI Taxonomy" id="2049346"/>
    <lineage>
        <taxon>Eukaryota</taxon>
        <taxon>Metamonada</taxon>
        <taxon>Preaxostyla</taxon>
        <taxon>Oxymonadida</taxon>
        <taxon>Blattamonas</taxon>
    </lineage>
</organism>
<feature type="region of interest" description="Disordered" evidence="6">
    <location>
        <begin position="342"/>
        <end position="408"/>
    </location>
</feature>
<dbReference type="PROSITE" id="PS00108">
    <property type="entry name" value="PROTEIN_KINASE_ST"/>
    <property type="match status" value="1"/>
</dbReference>
<keyword evidence="4 8" id="KW-0418">Kinase</keyword>